<organism evidence="1 2">
    <name type="scientific">Vaccinium darrowii</name>
    <dbReference type="NCBI Taxonomy" id="229202"/>
    <lineage>
        <taxon>Eukaryota</taxon>
        <taxon>Viridiplantae</taxon>
        <taxon>Streptophyta</taxon>
        <taxon>Embryophyta</taxon>
        <taxon>Tracheophyta</taxon>
        <taxon>Spermatophyta</taxon>
        <taxon>Magnoliopsida</taxon>
        <taxon>eudicotyledons</taxon>
        <taxon>Gunneridae</taxon>
        <taxon>Pentapetalae</taxon>
        <taxon>asterids</taxon>
        <taxon>Ericales</taxon>
        <taxon>Ericaceae</taxon>
        <taxon>Vaccinioideae</taxon>
        <taxon>Vaccinieae</taxon>
        <taxon>Vaccinium</taxon>
    </lineage>
</organism>
<protein>
    <submittedName>
        <fullName evidence="1">Uncharacterized protein</fullName>
    </submittedName>
</protein>
<evidence type="ECO:0000313" key="2">
    <source>
        <dbReference type="Proteomes" id="UP000828048"/>
    </source>
</evidence>
<gene>
    <name evidence="1" type="ORF">Vadar_032844</name>
</gene>
<keyword evidence="2" id="KW-1185">Reference proteome</keyword>
<dbReference type="Proteomes" id="UP000828048">
    <property type="component" value="Chromosome 9"/>
</dbReference>
<name>A0ACB7ZP17_9ERIC</name>
<accession>A0ACB7ZP17</accession>
<proteinExistence type="predicted"/>
<dbReference type="EMBL" id="CM037159">
    <property type="protein sequence ID" value="KAH7867396.1"/>
    <property type="molecule type" value="Genomic_DNA"/>
</dbReference>
<sequence length="472" mass="51026">MSTTVHRNPKSGTRQSLFFHDLASPVSTRRGVGGSGKFTTPGQAAAVSALWRENFATTDLPPPPVFTLEDRSDLSPESGFPDYPVSPETKSDPRTPFQSSSGRGFSTPSKGKGEAASTSYNNQQSPVGSLNWWSTPGKSGGGSGEGEEKGKGSPVEGVMQPGALITVPQPREVARPEMQRNAVNVGSLDEEEWITVYGFSPGDTNLVLREFEKCGVVLKHVPGPRDANWMHILYQNRSDAQKALRKDGMQINGVLIVGVKPVDPSQRQFLTERLKNQGFMPIPPPLGKTPEPNTSRAYPHPHYLQNGSNTPRQSAVVVSKEFEVGDSEGWQQPNANESAIYSQWAAGNRFRVGDSLRFEYKNDSVLVVDKFGYYHCNTSSPISTFNHGNTTVVDLDKPGPIYFISGDPNHCKDGQRLVIEVMSLHANPPYSAVSPSTSNSGSSLSGSVTLVSLSMAVMVTSVTLFSATFAFA</sequence>
<comment type="caution">
    <text evidence="1">The sequence shown here is derived from an EMBL/GenBank/DDBJ whole genome shotgun (WGS) entry which is preliminary data.</text>
</comment>
<evidence type="ECO:0000313" key="1">
    <source>
        <dbReference type="EMBL" id="KAH7867396.1"/>
    </source>
</evidence>
<reference evidence="1 2" key="1">
    <citation type="journal article" date="2021" name="Hortic Res">
        <title>High-quality reference genome and annotation aids understanding of berry development for evergreen blueberry (Vaccinium darrowii).</title>
        <authorList>
            <person name="Yu J."/>
            <person name="Hulse-Kemp A.M."/>
            <person name="Babiker E."/>
            <person name="Staton M."/>
        </authorList>
    </citation>
    <scope>NUCLEOTIDE SEQUENCE [LARGE SCALE GENOMIC DNA]</scope>
    <source>
        <strain evidence="2">cv. NJ 8807/NJ 8810</strain>
        <tissue evidence="1">Young leaf</tissue>
    </source>
</reference>